<dbReference type="GeneID" id="20564631"/>
<evidence type="ECO:0000256" key="2">
    <source>
        <dbReference type="ARBA" id="ARBA00022490"/>
    </source>
</evidence>
<dbReference type="SUPFAM" id="SSF47769">
    <property type="entry name" value="SAM/Pointed domain"/>
    <property type="match status" value="1"/>
</dbReference>
<evidence type="ECO:0000256" key="4">
    <source>
        <dbReference type="ARBA" id="ARBA00022741"/>
    </source>
</evidence>
<dbReference type="InterPro" id="IPR001752">
    <property type="entry name" value="Kinesin_motor_dom"/>
</dbReference>
<dbReference type="GO" id="GO:0005874">
    <property type="term" value="C:microtubule"/>
    <property type="evidence" value="ECO:0007669"/>
    <property type="project" value="UniProtKB-KW"/>
</dbReference>
<evidence type="ECO:0000313" key="14">
    <source>
        <dbReference type="EMBL" id="AFN84014.1"/>
    </source>
</evidence>
<dbReference type="InterPro" id="IPR019821">
    <property type="entry name" value="Kinesin_motor_CS"/>
</dbReference>
<evidence type="ECO:0000256" key="10">
    <source>
        <dbReference type="RuleBase" id="RU000394"/>
    </source>
</evidence>
<feature type="domain" description="Kinesin motor" evidence="12">
    <location>
        <begin position="173"/>
        <end position="485"/>
    </location>
</feature>
<evidence type="ECO:0000256" key="7">
    <source>
        <dbReference type="ARBA" id="ARBA00023212"/>
    </source>
</evidence>
<dbReference type="Pfam" id="PF07647">
    <property type="entry name" value="SAM_2"/>
    <property type="match status" value="1"/>
</dbReference>
<keyword evidence="6 9" id="KW-0505">Motor protein</keyword>
<comment type="similarity">
    <text evidence="8">Belongs to the TRAFAC class myosin-kinesin ATPase superfamily. Kinesin family. KIN-13 subfamily.</text>
</comment>
<evidence type="ECO:0000259" key="13">
    <source>
        <dbReference type="PROSITE" id="PS50105"/>
    </source>
</evidence>
<accession>I7AQ59</accession>
<feature type="domain" description="SAM" evidence="13">
    <location>
        <begin position="1"/>
        <end position="63"/>
    </location>
</feature>
<dbReference type="PANTHER" id="PTHR47971:SF8">
    <property type="entry name" value="KINESIN-LIKE PROTEIN"/>
    <property type="match status" value="1"/>
</dbReference>
<dbReference type="PROSITE" id="PS50067">
    <property type="entry name" value="KINESIN_MOTOR_2"/>
    <property type="match status" value="1"/>
</dbReference>
<dbReference type="RefSeq" id="XP_009265511.1">
    <property type="nucleotide sequence ID" value="XM_009267236.1"/>
</dbReference>
<feature type="binding site" evidence="9">
    <location>
        <begin position="257"/>
        <end position="264"/>
    </location>
    <ligand>
        <name>ATP</name>
        <dbReference type="ChEBI" id="CHEBI:30616"/>
    </ligand>
</feature>
<comment type="subcellular location">
    <subcellularLocation>
        <location evidence="1">Cytoplasm</location>
        <location evidence="1">Cytoskeleton</location>
    </subcellularLocation>
</comment>
<keyword evidence="3 10" id="KW-0493">Microtubule</keyword>
<dbReference type="FunFam" id="3.40.850.10:FF:000012">
    <property type="entry name" value="Kinesin-like protein"/>
    <property type="match status" value="1"/>
</dbReference>
<dbReference type="SUPFAM" id="SSF52540">
    <property type="entry name" value="P-loop containing nucleoside triphosphate hydrolases"/>
    <property type="match status" value="1"/>
</dbReference>
<reference evidence="14 15" key="1">
    <citation type="journal article" date="2012" name="Proc. Natl. Acad. Sci. U.S.A.">
        <title>Gain and loss of multiple functionally related, horizontally transferred genes in the reduced genomes of two microsporidian parasites.</title>
        <authorList>
            <person name="Pombert J.-F."/>
            <person name="Selman M."/>
            <person name="Burki F."/>
            <person name="Bardell F.T."/>
            <person name="Farinelli L."/>
            <person name="Solter L.F."/>
            <person name="Whitman D.W."/>
            <person name="Weiss L.M."/>
            <person name="Corradi N."/>
            <person name="Keeling P.J."/>
        </authorList>
    </citation>
    <scope>NUCLEOTIDE SEQUENCE [LARGE SCALE GENOMIC DNA]</scope>
    <source>
        <strain evidence="14 15">SJ-2008</strain>
    </source>
</reference>
<dbReference type="CDD" id="cd01367">
    <property type="entry name" value="KISc_KIF2_like"/>
    <property type="match status" value="1"/>
</dbReference>
<sequence length="581" mass="66404">MKDLRTYLAESKVEHLYQLFERIGIDESQLLAKLKYSDLEKIGIENLIERRKVFDIINEINQDIYSEDIEMNENESHKDIHLSSPFSFKRTEKSECQSFLGSLAEKNGLLFGSGETISQKLSSCPMPKRNSFERSLIGLDDINVGGNKTALESSDPNLSVSSDAREIMAREERIIVCVRKRPCNDPNLDIVGVEGKDVIVHEERLRVDLRPYVEHHRFRFDYSFDWDKKNIDVYRECVKDIVNHVVSGGLGTVLVYGQTGTGKTYTMLEKDIGMMYLAIKDLMVFKDHGTVTFCEIYMGQVYDLLDNGKRIQLREVNGVVHLSNSREEVFRGYSQVLSIIDRGMSLRKTGMTGANSKSSRSHAVILVNFSDKKVEKGDPKVHSGSIVFVDLAGSERGSDRRETRSDVKNEGAEINKSLLALKECIRGMEKDKKHLPFRQSKLTQILKNSFIGTSRTCLIATVSPTSENVEHTLNTLRYASRIKESVVPKEKRSKESPNANRFTSQRRLPEMTSKQELEKVFIESSKSDLSKTRDTLMHEIRRTLSKIESRIPSLKTSEELEKVLNFCKELEKELVSERTRY</sequence>
<dbReference type="InterPro" id="IPR027417">
    <property type="entry name" value="P-loop_NTPase"/>
</dbReference>
<name>I7AQ59_ENCRO</name>
<evidence type="ECO:0000259" key="12">
    <source>
        <dbReference type="PROSITE" id="PS50067"/>
    </source>
</evidence>
<keyword evidence="5 9" id="KW-0067">ATP-binding</keyword>
<keyword evidence="7" id="KW-0206">Cytoskeleton</keyword>
<dbReference type="OrthoDB" id="3176171at2759"/>
<evidence type="ECO:0000313" key="15">
    <source>
        <dbReference type="Proteomes" id="UP000010094"/>
    </source>
</evidence>
<keyword evidence="4 9" id="KW-0547">Nucleotide-binding</keyword>
<dbReference type="GO" id="GO:0007019">
    <property type="term" value="P:microtubule depolymerization"/>
    <property type="evidence" value="ECO:0007669"/>
    <property type="project" value="TreeGrafter"/>
</dbReference>
<keyword evidence="2" id="KW-0963">Cytoplasm</keyword>
<dbReference type="PANTHER" id="PTHR47971">
    <property type="entry name" value="KINESIN-RELATED PROTEIN 6"/>
    <property type="match status" value="1"/>
</dbReference>
<feature type="region of interest" description="Disordered" evidence="11">
    <location>
        <begin position="487"/>
        <end position="507"/>
    </location>
</feature>
<dbReference type="EMBL" id="CP003530">
    <property type="protein sequence ID" value="AFN84014.1"/>
    <property type="molecule type" value="Genomic_DNA"/>
</dbReference>
<dbReference type="InterPro" id="IPR001660">
    <property type="entry name" value="SAM"/>
</dbReference>
<evidence type="ECO:0000256" key="8">
    <source>
        <dbReference type="ARBA" id="ARBA00061030"/>
    </source>
</evidence>
<dbReference type="Proteomes" id="UP000010094">
    <property type="component" value="Chromosome XI"/>
</dbReference>
<dbReference type="GO" id="GO:0005524">
    <property type="term" value="F:ATP binding"/>
    <property type="evidence" value="ECO:0007669"/>
    <property type="project" value="UniProtKB-UniRule"/>
</dbReference>
<dbReference type="InterPro" id="IPR036961">
    <property type="entry name" value="Kinesin_motor_dom_sf"/>
</dbReference>
<evidence type="ECO:0000256" key="9">
    <source>
        <dbReference type="PROSITE-ProRule" id="PRU00283"/>
    </source>
</evidence>
<feature type="compositionally biased region" description="Polar residues" evidence="11">
    <location>
        <begin position="496"/>
        <end position="506"/>
    </location>
</feature>
<protein>
    <recommendedName>
        <fullName evidence="10">Kinesin-like protein</fullName>
    </recommendedName>
</protein>
<dbReference type="PROSITE" id="PS50105">
    <property type="entry name" value="SAM_DOMAIN"/>
    <property type="match status" value="1"/>
</dbReference>
<evidence type="ECO:0000256" key="6">
    <source>
        <dbReference type="ARBA" id="ARBA00023175"/>
    </source>
</evidence>
<dbReference type="KEGG" id="ero:EROM_110320"/>
<evidence type="ECO:0000256" key="5">
    <source>
        <dbReference type="ARBA" id="ARBA00022840"/>
    </source>
</evidence>
<dbReference type="HOGENOM" id="CLU_430888_0_0_1"/>
<evidence type="ECO:0000256" key="1">
    <source>
        <dbReference type="ARBA" id="ARBA00004245"/>
    </source>
</evidence>
<proteinExistence type="inferred from homology"/>
<dbReference type="PROSITE" id="PS00411">
    <property type="entry name" value="KINESIN_MOTOR_1"/>
    <property type="match status" value="1"/>
</dbReference>
<evidence type="ECO:0000256" key="11">
    <source>
        <dbReference type="SAM" id="MobiDB-lite"/>
    </source>
</evidence>
<dbReference type="AlphaFoldDB" id="I7AQ59"/>
<dbReference type="GO" id="GO:0003777">
    <property type="term" value="F:microtubule motor activity"/>
    <property type="evidence" value="ECO:0007669"/>
    <property type="project" value="InterPro"/>
</dbReference>
<dbReference type="Gene3D" id="1.10.150.50">
    <property type="entry name" value="Transcription Factor, Ets-1"/>
    <property type="match status" value="1"/>
</dbReference>
<dbReference type="SMART" id="SM00129">
    <property type="entry name" value="KISc"/>
    <property type="match status" value="1"/>
</dbReference>
<dbReference type="PRINTS" id="PR00380">
    <property type="entry name" value="KINESINHEAVY"/>
</dbReference>
<organism evidence="14 15">
    <name type="scientific">Encephalitozoon romaleae (strain SJ-2008)</name>
    <name type="common">Microsporidian parasite</name>
    <dbReference type="NCBI Taxonomy" id="1178016"/>
    <lineage>
        <taxon>Eukaryota</taxon>
        <taxon>Fungi</taxon>
        <taxon>Fungi incertae sedis</taxon>
        <taxon>Microsporidia</taxon>
        <taxon>Unikaryonidae</taxon>
        <taxon>Encephalitozoon</taxon>
    </lineage>
</organism>
<dbReference type="InterPro" id="IPR027640">
    <property type="entry name" value="Kinesin-like_fam"/>
</dbReference>
<dbReference type="Gene3D" id="3.40.850.10">
    <property type="entry name" value="Kinesin motor domain"/>
    <property type="match status" value="1"/>
</dbReference>
<dbReference type="InterPro" id="IPR013761">
    <property type="entry name" value="SAM/pointed_sf"/>
</dbReference>
<evidence type="ECO:0000256" key="3">
    <source>
        <dbReference type="ARBA" id="ARBA00022701"/>
    </source>
</evidence>
<dbReference type="GO" id="GO:0007018">
    <property type="term" value="P:microtubule-based movement"/>
    <property type="evidence" value="ECO:0007669"/>
    <property type="project" value="InterPro"/>
</dbReference>
<dbReference type="GO" id="GO:0008017">
    <property type="term" value="F:microtubule binding"/>
    <property type="evidence" value="ECO:0007669"/>
    <property type="project" value="InterPro"/>
</dbReference>
<dbReference type="Pfam" id="PF00225">
    <property type="entry name" value="Kinesin"/>
    <property type="match status" value="1"/>
</dbReference>
<gene>
    <name evidence="14" type="ordered locus">EROM_110320</name>
</gene>
<keyword evidence="15" id="KW-1185">Reference proteome</keyword>
<dbReference type="VEuPathDB" id="MicrosporidiaDB:EROM_110320"/>